<evidence type="ECO:0000313" key="9">
    <source>
        <dbReference type="Proteomes" id="UP001218188"/>
    </source>
</evidence>
<feature type="transmembrane region" description="Helical" evidence="6">
    <location>
        <begin position="75"/>
        <end position="100"/>
    </location>
</feature>
<dbReference type="Proteomes" id="UP001218188">
    <property type="component" value="Unassembled WGS sequence"/>
</dbReference>
<name>A0AAD6T270_9AGAR</name>
<evidence type="ECO:0000256" key="2">
    <source>
        <dbReference type="ARBA" id="ARBA00022692"/>
    </source>
</evidence>
<reference evidence="8" key="1">
    <citation type="submission" date="2023-03" db="EMBL/GenBank/DDBJ databases">
        <title>Massive genome expansion in bonnet fungi (Mycena s.s.) driven by repeated elements and novel gene families across ecological guilds.</title>
        <authorList>
            <consortium name="Lawrence Berkeley National Laboratory"/>
            <person name="Harder C.B."/>
            <person name="Miyauchi S."/>
            <person name="Viragh M."/>
            <person name="Kuo A."/>
            <person name="Thoen E."/>
            <person name="Andreopoulos B."/>
            <person name="Lu D."/>
            <person name="Skrede I."/>
            <person name="Drula E."/>
            <person name="Henrissat B."/>
            <person name="Morin E."/>
            <person name="Kohler A."/>
            <person name="Barry K."/>
            <person name="LaButti K."/>
            <person name="Morin E."/>
            <person name="Salamov A."/>
            <person name="Lipzen A."/>
            <person name="Mereny Z."/>
            <person name="Hegedus B."/>
            <person name="Baldrian P."/>
            <person name="Stursova M."/>
            <person name="Weitz H."/>
            <person name="Taylor A."/>
            <person name="Grigoriev I.V."/>
            <person name="Nagy L.G."/>
            <person name="Martin F."/>
            <person name="Kauserud H."/>
        </authorList>
    </citation>
    <scope>NUCLEOTIDE SEQUENCE</scope>
    <source>
        <strain evidence="8">CBHHK200</strain>
    </source>
</reference>
<keyword evidence="9" id="KW-1185">Reference proteome</keyword>
<evidence type="ECO:0000256" key="6">
    <source>
        <dbReference type="SAM" id="Phobius"/>
    </source>
</evidence>
<dbReference type="Pfam" id="PF20684">
    <property type="entry name" value="Fung_rhodopsin"/>
    <property type="match status" value="1"/>
</dbReference>
<feature type="transmembrane region" description="Helical" evidence="6">
    <location>
        <begin position="43"/>
        <end position="63"/>
    </location>
</feature>
<dbReference type="PANTHER" id="PTHR33048:SF47">
    <property type="entry name" value="INTEGRAL MEMBRANE PROTEIN-RELATED"/>
    <property type="match status" value="1"/>
</dbReference>
<organism evidence="8 9">
    <name type="scientific">Mycena alexandri</name>
    <dbReference type="NCBI Taxonomy" id="1745969"/>
    <lineage>
        <taxon>Eukaryota</taxon>
        <taxon>Fungi</taxon>
        <taxon>Dikarya</taxon>
        <taxon>Basidiomycota</taxon>
        <taxon>Agaricomycotina</taxon>
        <taxon>Agaricomycetes</taxon>
        <taxon>Agaricomycetidae</taxon>
        <taxon>Agaricales</taxon>
        <taxon>Marasmiineae</taxon>
        <taxon>Mycenaceae</taxon>
        <taxon>Mycena</taxon>
    </lineage>
</organism>
<proteinExistence type="inferred from homology"/>
<comment type="similarity">
    <text evidence="5">Belongs to the SAT4 family.</text>
</comment>
<keyword evidence="2 6" id="KW-0812">Transmembrane</keyword>
<feature type="transmembrane region" description="Helical" evidence="6">
    <location>
        <begin position="152"/>
        <end position="177"/>
    </location>
</feature>
<evidence type="ECO:0000313" key="8">
    <source>
        <dbReference type="EMBL" id="KAJ7036528.1"/>
    </source>
</evidence>
<protein>
    <recommendedName>
        <fullName evidence="7">Rhodopsin domain-containing protein</fullName>
    </recommendedName>
</protein>
<feature type="transmembrane region" description="Helical" evidence="6">
    <location>
        <begin position="189"/>
        <end position="211"/>
    </location>
</feature>
<dbReference type="AlphaFoldDB" id="A0AAD6T270"/>
<keyword evidence="4 6" id="KW-0472">Membrane</keyword>
<feature type="domain" description="Rhodopsin" evidence="7">
    <location>
        <begin position="29"/>
        <end position="238"/>
    </location>
</feature>
<evidence type="ECO:0000256" key="5">
    <source>
        <dbReference type="ARBA" id="ARBA00038359"/>
    </source>
</evidence>
<dbReference type="GO" id="GO:0016020">
    <property type="term" value="C:membrane"/>
    <property type="evidence" value="ECO:0007669"/>
    <property type="project" value="UniProtKB-SubCell"/>
</dbReference>
<feature type="transmembrane region" description="Helical" evidence="6">
    <location>
        <begin position="112"/>
        <end position="132"/>
    </location>
</feature>
<dbReference type="InterPro" id="IPR049326">
    <property type="entry name" value="Rhodopsin_dom_fungi"/>
</dbReference>
<sequence length="344" mass="38210">MLDPSDPLVQLKITSTTCSVFALGTTIYRLYKRRGRYWADDFWALFAFVSLIMQVIAVFLHLPNPNNASKATRVTVYYLMATTFYAVIWGSRLSILFSIIRIDPSPERRQRLYWVSLAFLGAALILIAQLLWVCEPEPSWKNAPNPQCQLPLQVAILQLVTDIIADSILLVAPFPLFRNLFDKDLRHKLTLIFSTCVVTTIVSLVHAVLILRNGGIKVVISALVEDCLSLVVANIPVVVTTMIDIVGDPDQVGTGRTHTTPFSTMLWFSNNAHSMTGAVAPGEVPMFTIREERHVGEPDVKSFSTVSSVRWNPDTLFQTTSGGTVVDKGRLSCSRTDEPITPVS</sequence>
<gene>
    <name evidence="8" type="ORF">C8F04DRAFT_472096</name>
</gene>
<dbReference type="PANTHER" id="PTHR33048">
    <property type="entry name" value="PTH11-LIKE INTEGRAL MEMBRANE PROTEIN (AFU_ORTHOLOGUE AFUA_5G11245)"/>
    <property type="match status" value="1"/>
</dbReference>
<feature type="transmembrane region" description="Helical" evidence="6">
    <location>
        <begin position="12"/>
        <end position="31"/>
    </location>
</feature>
<evidence type="ECO:0000256" key="1">
    <source>
        <dbReference type="ARBA" id="ARBA00004141"/>
    </source>
</evidence>
<evidence type="ECO:0000256" key="4">
    <source>
        <dbReference type="ARBA" id="ARBA00023136"/>
    </source>
</evidence>
<dbReference type="EMBL" id="JARJCM010000042">
    <property type="protein sequence ID" value="KAJ7036528.1"/>
    <property type="molecule type" value="Genomic_DNA"/>
</dbReference>
<comment type="subcellular location">
    <subcellularLocation>
        <location evidence="1">Membrane</location>
        <topology evidence="1">Multi-pass membrane protein</topology>
    </subcellularLocation>
</comment>
<evidence type="ECO:0000256" key="3">
    <source>
        <dbReference type="ARBA" id="ARBA00022989"/>
    </source>
</evidence>
<dbReference type="InterPro" id="IPR052337">
    <property type="entry name" value="SAT4-like"/>
</dbReference>
<evidence type="ECO:0000259" key="7">
    <source>
        <dbReference type="Pfam" id="PF20684"/>
    </source>
</evidence>
<comment type="caution">
    <text evidence="8">The sequence shown here is derived from an EMBL/GenBank/DDBJ whole genome shotgun (WGS) entry which is preliminary data.</text>
</comment>
<accession>A0AAD6T270</accession>
<keyword evidence="3 6" id="KW-1133">Transmembrane helix</keyword>